<feature type="region of interest" description="Disordered" evidence="6">
    <location>
        <begin position="97"/>
        <end position="118"/>
    </location>
</feature>
<feature type="transmembrane region" description="Helical" evidence="7">
    <location>
        <begin position="127"/>
        <end position="149"/>
    </location>
</feature>
<sequence length="219" mass="21623">MHDLLALGAGLIAGLALVVPLGAIGVLLIQEGASRGWTGGVPAAVAVASVDILYCAAAVTTGSAVAPVIALWAPWPPLVGGIALIAIAVRSLIRGRRPSPDEASGGATDTSDDTGTGVRDARSWRRFAAFFALTAANPATVVYFAAVITGLSSIGASPASAALFVAGVGIASVGWQAALVAVGALLLRRTGAGGHRLTALIGNGLIVAFGLLMIAEAVL</sequence>
<proteinExistence type="predicted"/>
<feature type="compositionally biased region" description="Low complexity" evidence="6">
    <location>
        <begin position="103"/>
        <end position="117"/>
    </location>
</feature>
<dbReference type="PANTHER" id="PTHR30086">
    <property type="entry name" value="ARGININE EXPORTER PROTEIN ARGO"/>
    <property type="match status" value="1"/>
</dbReference>
<evidence type="ECO:0000256" key="2">
    <source>
        <dbReference type="ARBA" id="ARBA00022475"/>
    </source>
</evidence>
<evidence type="ECO:0000256" key="7">
    <source>
        <dbReference type="SAM" id="Phobius"/>
    </source>
</evidence>
<feature type="transmembrane region" description="Helical" evidence="7">
    <location>
        <begin position="6"/>
        <end position="29"/>
    </location>
</feature>
<evidence type="ECO:0000256" key="1">
    <source>
        <dbReference type="ARBA" id="ARBA00004651"/>
    </source>
</evidence>
<keyword evidence="4 7" id="KW-1133">Transmembrane helix</keyword>
<dbReference type="InterPro" id="IPR001123">
    <property type="entry name" value="LeuE-type"/>
</dbReference>
<evidence type="ECO:0000256" key="5">
    <source>
        <dbReference type="ARBA" id="ARBA00023136"/>
    </source>
</evidence>
<evidence type="ECO:0000313" key="9">
    <source>
        <dbReference type="Proteomes" id="UP001259347"/>
    </source>
</evidence>
<comment type="caution">
    <text evidence="8">The sequence shown here is derived from an EMBL/GenBank/DDBJ whole genome shotgun (WGS) entry which is preliminary data.</text>
</comment>
<evidence type="ECO:0000256" key="3">
    <source>
        <dbReference type="ARBA" id="ARBA00022692"/>
    </source>
</evidence>
<evidence type="ECO:0000256" key="6">
    <source>
        <dbReference type="SAM" id="MobiDB-lite"/>
    </source>
</evidence>
<keyword evidence="2" id="KW-1003">Cell membrane</keyword>
<dbReference type="EMBL" id="JAVDUM010000002">
    <property type="protein sequence ID" value="MDR6865913.1"/>
    <property type="molecule type" value="Genomic_DNA"/>
</dbReference>
<organism evidence="8 9">
    <name type="scientific">Microbacterium resistens</name>
    <dbReference type="NCBI Taxonomy" id="156977"/>
    <lineage>
        <taxon>Bacteria</taxon>
        <taxon>Bacillati</taxon>
        <taxon>Actinomycetota</taxon>
        <taxon>Actinomycetes</taxon>
        <taxon>Micrococcales</taxon>
        <taxon>Microbacteriaceae</taxon>
        <taxon>Microbacterium</taxon>
    </lineage>
</organism>
<evidence type="ECO:0000313" key="8">
    <source>
        <dbReference type="EMBL" id="MDR6865913.1"/>
    </source>
</evidence>
<dbReference type="PANTHER" id="PTHR30086:SF20">
    <property type="entry name" value="ARGININE EXPORTER PROTEIN ARGO-RELATED"/>
    <property type="match status" value="1"/>
</dbReference>
<keyword evidence="3 7" id="KW-0812">Transmembrane</keyword>
<dbReference type="Proteomes" id="UP001259347">
    <property type="component" value="Unassembled WGS sequence"/>
</dbReference>
<reference evidence="8 9" key="1">
    <citation type="submission" date="2023-07" db="EMBL/GenBank/DDBJ databases">
        <title>Sorghum-associated microbial communities from plants grown in Nebraska, USA.</title>
        <authorList>
            <person name="Schachtman D."/>
        </authorList>
    </citation>
    <scope>NUCLEOTIDE SEQUENCE [LARGE SCALE GENOMIC DNA]</scope>
    <source>
        <strain evidence="8 9">2980</strain>
    </source>
</reference>
<feature type="transmembrane region" description="Helical" evidence="7">
    <location>
        <begin position="75"/>
        <end position="93"/>
    </location>
</feature>
<name>A0ABU1SAG7_9MICO</name>
<accession>A0ABU1SAG7</accession>
<feature type="transmembrane region" description="Helical" evidence="7">
    <location>
        <begin position="41"/>
        <end position="69"/>
    </location>
</feature>
<evidence type="ECO:0000256" key="4">
    <source>
        <dbReference type="ARBA" id="ARBA00022989"/>
    </source>
</evidence>
<gene>
    <name evidence="8" type="ORF">J2Y69_000498</name>
</gene>
<protein>
    <submittedName>
        <fullName evidence="8">Threonine/homoserine/homoserine lactone efflux protein</fullName>
    </submittedName>
</protein>
<feature type="transmembrane region" description="Helical" evidence="7">
    <location>
        <begin position="161"/>
        <end position="187"/>
    </location>
</feature>
<comment type="subcellular location">
    <subcellularLocation>
        <location evidence="1">Cell membrane</location>
        <topology evidence="1">Multi-pass membrane protein</topology>
    </subcellularLocation>
</comment>
<dbReference type="Pfam" id="PF01810">
    <property type="entry name" value="LysE"/>
    <property type="match status" value="1"/>
</dbReference>
<keyword evidence="5 7" id="KW-0472">Membrane</keyword>
<dbReference type="RefSeq" id="WP_310017188.1">
    <property type="nucleotide sequence ID" value="NZ_JAVDUM010000002.1"/>
</dbReference>
<feature type="transmembrane region" description="Helical" evidence="7">
    <location>
        <begin position="199"/>
        <end position="218"/>
    </location>
</feature>
<keyword evidence="9" id="KW-1185">Reference proteome</keyword>